<dbReference type="GO" id="GO:0006914">
    <property type="term" value="P:autophagy"/>
    <property type="evidence" value="ECO:0007669"/>
    <property type="project" value="UniProtKB-KW"/>
</dbReference>
<keyword evidence="7" id="KW-0813">Transport</keyword>
<evidence type="ECO:0000256" key="13">
    <source>
        <dbReference type="ARBA" id="ARBA00023034"/>
    </source>
</evidence>
<dbReference type="GO" id="GO:0031966">
    <property type="term" value="C:mitochondrial membrane"/>
    <property type="evidence" value="ECO:0007669"/>
    <property type="project" value="UniProtKB-SubCell"/>
</dbReference>
<dbReference type="STRING" id="342668.A0A1B8GN46"/>
<evidence type="ECO:0000256" key="11">
    <source>
        <dbReference type="ARBA" id="ARBA00022989"/>
    </source>
</evidence>
<comment type="subcellular location">
    <subcellularLocation>
        <location evidence="2">Cytoplasmic vesicle membrane</location>
        <topology evidence="2">Single-pass type I membrane protein</topology>
    </subcellularLocation>
    <subcellularLocation>
        <location evidence="4">Golgi apparatus membrane</location>
        <topology evidence="4">Single-pass type I membrane protein</topology>
    </subcellularLocation>
    <subcellularLocation>
        <location evidence="1">Mitochondrion membrane</location>
        <topology evidence="1">Single-pass membrane protein</topology>
    </subcellularLocation>
    <subcellularLocation>
        <location evidence="3">Preautophagosomal structure membrane</location>
        <topology evidence="3">Single-pass type I membrane protein</topology>
    </subcellularLocation>
</comment>
<feature type="transmembrane region" description="Helical" evidence="18">
    <location>
        <begin position="258"/>
        <end position="280"/>
    </location>
</feature>
<dbReference type="RefSeq" id="XP_018130980.2">
    <property type="nucleotide sequence ID" value="XM_018274239.2"/>
</dbReference>
<dbReference type="SUPFAM" id="SSF50911">
    <property type="entry name" value="Mannose 6-phosphate receptor domain"/>
    <property type="match status" value="1"/>
</dbReference>
<reference evidence="21 22" key="1">
    <citation type="submission" date="2016-03" db="EMBL/GenBank/DDBJ databases">
        <title>Comparative genomics of Pseudogymnoascus destructans, the fungus causing white-nose syndrome of bats.</title>
        <authorList>
            <person name="Palmer J.M."/>
            <person name="Drees K.P."/>
            <person name="Foster J.T."/>
            <person name="Lindner D.L."/>
        </authorList>
    </citation>
    <scope>NUCLEOTIDE SEQUENCE [LARGE SCALE GENOMIC DNA]</scope>
    <source>
        <strain evidence="21 22">UAMH 10579</strain>
    </source>
</reference>
<dbReference type="GO" id="GO:0015031">
    <property type="term" value="P:protein transport"/>
    <property type="evidence" value="ECO:0007669"/>
    <property type="project" value="UniProtKB-KW"/>
</dbReference>
<dbReference type="PANTHER" id="PTHR15071">
    <property type="entry name" value="MANNOSE-6-PHOSPHATE RECEPTOR FAMILY MEMBER"/>
    <property type="match status" value="1"/>
</dbReference>
<keyword evidence="17" id="KW-0968">Cytoplasmic vesicle</keyword>
<dbReference type="InterPro" id="IPR044865">
    <property type="entry name" value="MRH_dom"/>
</dbReference>
<evidence type="ECO:0000256" key="14">
    <source>
        <dbReference type="ARBA" id="ARBA00023128"/>
    </source>
</evidence>
<evidence type="ECO:0000256" key="15">
    <source>
        <dbReference type="ARBA" id="ARBA00023136"/>
    </source>
</evidence>
<sequence>MHIPPANMAMPTLLSLLLLPLSAAALGTIDCSKMLADKHNFDLSALDGPHSVMHGVEQPPSFLNTTYTINICRPLVPDSDAKKEERCPGPTRVCAIERLINPIEKSTTISRVIPIAGDLQNFPGGTLLDASYTRLRTAPSPADQAREGIRVELHGGSYNGRKQRAVVEFLCDPEVEGTEEEEESVLDVYRREEKGEKEEGGKGNSTTRATKSLVFKKYGPEGAKGEVDVLTLEWRTKYACENVSGGGGGGKEKGNWGFFTWFIIIAFLSTAAYLIFGSWLNYNRYGARGWDLLPHGDTIRDIPYLAKDWSRRVFNTVQDSGSRGGYSAV</sequence>
<gene>
    <name evidence="21" type="ORF">VE01_04771</name>
</gene>
<reference evidence="22" key="2">
    <citation type="journal article" date="2018" name="Nat. Commun.">
        <title>Extreme sensitivity to ultraviolet light in the fungal pathogen causing white-nose syndrome of bats.</title>
        <authorList>
            <person name="Palmer J.M."/>
            <person name="Drees K.P."/>
            <person name="Foster J.T."/>
            <person name="Lindner D.L."/>
        </authorList>
    </citation>
    <scope>NUCLEOTIDE SEQUENCE [LARGE SCALE GENOMIC DNA]</scope>
    <source>
        <strain evidence="22">UAMH 10579</strain>
    </source>
</reference>
<keyword evidence="16" id="KW-1015">Disulfide bond</keyword>
<evidence type="ECO:0000259" key="20">
    <source>
        <dbReference type="PROSITE" id="PS51914"/>
    </source>
</evidence>
<organism evidence="21 22">
    <name type="scientific">Pseudogymnoascus verrucosus</name>
    <dbReference type="NCBI Taxonomy" id="342668"/>
    <lineage>
        <taxon>Eukaryota</taxon>
        <taxon>Fungi</taxon>
        <taxon>Dikarya</taxon>
        <taxon>Ascomycota</taxon>
        <taxon>Pezizomycotina</taxon>
        <taxon>Leotiomycetes</taxon>
        <taxon>Thelebolales</taxon>
        <taxon>Thelebolaceae</taxon>
        <taxon>Pseudogymnoascus</taxon>
    </lineage>
</organism>
<feature type="domain" description="MRH" evidence="20">
    <location>
        <begin position="29"/>
        <end position="242"/>
    </location>
</feature>
<evidence type="ECO:0000256" key="6">
    <source>
        <dbReference type="ARBA" id="ARBA00013776"/>
    </source>
</evidence>
<proteinExistence type="inferred from homology"/>
<evidence type="ECO:0000313" key="21">
    <source>
        <dbReference type="EMBL" id="OBT97247.2"/>
    </source>
</evidence>
<evidence type="ECO:0000256" key="18">
    <source>
        <dbReference type="SAM" id="Phobius"/>
    </source>
</evidence>
<keyword evidence="22" id="KW-1185">Reference proteome</keyword>
<keyword evidence="15 18" id="KW-0472">Membrane</keyword>
<keyword evidence="9 19" id="KW-0732">Signal</keyword>
<evidence type="ECO:0000256" key="19">
    <source>
        <dbReference type="SAM" id="SignalP"/>
    </source>
</evidence>
<evidence type="ECO:0000256" key="2">
    <source>
        <dbReference type="ARBA" id="ARBA00004358"/>
    </source>
</evidence>
<dbReference type="GO" id="GO:0000139">
    <property type="term" value="C:Golgi membrane"/>
    <property type="evidence" value="ECO:0007669"/>
    <property type="project" value="UniProtKB-SubCell"/>
</dbReference>
<evidence type="ECO:0000256" key="1">
    <source>
        <dbReference type="ARBA" id="ARBA00004304"/>
    </source>
</evidence>
<dbReference type="PANTHER" id="PTHR15071:SF13">
    <property type="entry name" value="AUTOPHAGY-RELATED PROTEIN 27"/>
    <property type="match status" value="1"/>
</dbReference>
<evidence type="ECO:0000256" key="12">
    <source>
        <dbReference type="ARBA" id="ARBA00023006"/>
    </source>
</evidence>
<evidence type="ECO:0000256" key="10">
    <source>
        <dbReference type="ARBA" id="ARBA00022927"/>
    </source>
</evidence>
<keyword evidence="11 18" id="KW-1133">Transmembrane helix</keyword>
<name>A0A1B8GN46_9PEZI</name>
<evidence type="ECO:0000256" key="5">
    <source>
        <dbReference type="ARBA" id="ARBA00005363"/>
    </source>
</evidence>
<evidence type="ECO:0000256" key="8">
    <source>
        <dbReference type="ARBA" id="ARBA00022692"/>
    </source>
</evidence>
<dbReference type="Pfam" id="PF09451">
    <property type="entry name" value="ATG27"/>
    <property type="match status" value="1"/>
</dbReference>
<dbReference type="InterPro" id="IPR009011">
    <property type="entry name" value="Man6P_isomerase_rcpt-bd_dom_sf"/>
</dbReference>
<evidence type="ECO:0000256" key="4">
    <source>
        <dbReference type="ARBA" id="ARBA00004614"/>
    </source>
</evidence>
<evidence type="ECO:0000256" key="9">
    <source>
        <dbReference type="ARBA" id="ARBA00022729"/>
    </source>
</evidence>
<protein>
    <recommendedName>
        <fullName evidence="6">Autophagy-related protein 27</fullName>
    </recommendedName>
</protein>
<comment type="similarity">
    <text evidence="5">Belongs to the ATG27 family.</text>
</comment>
<keyword evidence="10" id="KW-0653">Protein transport</keyword>
<dbReference type="GO" id="GO:0034045">
    <property type="term" value="C:phagophore assembly site membrane"/>
    <property type="evidence" value="ECO:0007669"/>
    <property type="project" value="UniProtKB-SubCell"/>
</dbReference>
<dbReference type="EMBL" id="KV460223">
    <property type="protein sequence ID" value="OBT97247.2"/>
    <property type="molecule type" value="Genomic_DNA"/>
</dbReference>
<keyword evidence="14" id="KW-0496">Mitochondrion</keyword>
<dbReference type="AlphaFoldDB" id="A0A1B8GN46"/>
<dbReference type="PROSITE" id="PS51914">
    <property type="entry name" value="MRH"/>
    <property type="match status" value="1"/>
</dbReference>
<feature type="signal peptide" evidence="19">
    <location>
        <begin position="1"/>
        <end position="25"/>
    </location>
</feature>
<evidence type="ECO:0000256" key="17">
    <source>
        <dbReference type="ARBA" id="ARBA00023329"/>
    </source>
</evidence>
<evidence type="ECO:0000313" key="22">
    <source>
        <dbReference type="Proteomes" id="UP000091956"/>
    </source>
</evidence>
<feature type="chain" id="PRO_5015172694" description="Autophagy-related protein 27" evidence="19">
    <location>
        <begin position="26"/>
        <end position="329"/>
    </location>
</feature>
<accession>A0A1B8GN46</accession>
<dbReference type="Proteomes" id="UP000091956">
    <property type="component" value="Unassembled WGS sequence"/>
</dbReference>
<dbReference type="GO" id="GO:0030659">
    <property type="term" value="C:cytoplasmic vesicle membrane"/>
    <property type="evidence" value="ECO:0007669"/>
    <property type="project" value="UniProtKB-SubCell"/>
</dbReference>
<evidence type="ECO:0000256" key="3">
    <source>
        <dbReference type="ARBA" id="ARBA00004472"/>
    </source>
</evidence>
<evidence type="ECO:0000256" key="16">
    <source>
        <dbReference type="ARBA" id="ARBA00023157"/>
    </source>
</evidence>
<dbReference type="GeneID" id="28838157"/>
<keyword evidence="12" id="KW-0072">Autophagy</keyword>
<keyword evidence="13" id="KW-0333">Golgi apparatus</keyword>
<dbReference type="InterPro" id="IPR018939">
    <property type="entry name" value="Autophagy-rel_prot_27"/>
</dbReference>
<keyword evidence="8 18" id="KW-0812">Transmembrane</keyword>
<dbReference type="Gene3D" id="2.70.130.10">
    <property type="entry name" value="Mannose-6-phosphate receptor binding domain"/>
    <property type="match status" value="1"/>
</dbReference>
<evidence type="ECO:0000256" key="7">
    <source>
        <dbReference type="ARBA" id="ARBA00022448"/>
    </source>
</evidence>